<dbReference type="EMBL" id="JACDXP010000004">
    <property type="protein sequence ID" value="KAF6525089.1"/>
    <property type="molecule type" value="Genomic_DNA"/>
</dbReference>
<dbReference type="PANTHER" id="PTHR47338:SF5">
    <property type="entry name" value="ZN(II)2CYS6 TRANSCRIPTION FACTOR (EUROFUNG)"/>
    <property type="match status" value="1"/>
</dbReference>
<evidence type="ECO:0000313" key="7">
    <source>
        <dbReference type="EMBL" id="KAF6525089.1"/>
    </source>
</evidence>
<protein>
    <recommendedName>
        <fullName evidence="9">Transcription factor domain-containing protein</fullName>
    </recommendedName>
</protein>
<evidence type="ECO:0008006" key="9">
    <source>
        <dbReference type="Google" id="ProtNLM"/>
    </source>
</evidence>
<keyword evidence="2" id="KW-0479">Metal-binding</keyword>
<evidence type="ECO:0000256" key="1">
    <source>
        <dbReference type="ARBA" id="ARBA00004123"/>
    </source>
</evidence>
<gene>
    <name evidence="7" type="ORF">HZS61_010884</name>
</gene>
<feature type="region of interest" description="Disordered" evidence="6">
    <location>
        <begin position="1"/>
        <end position="26"/>
    </location>
</feature>
<feature type="compositionally biased region" description="Polar residues" evidence="6">
    <location>
        <begin position="14"/>
        <end position="26"/>
    </location>
</feature>
<dbReference type="Proteomes" id="UP000593570">
    <property type="component" value="Unassembled WGS sequence"/>
</dbReference>
<keyword evidence="5" id="KW-0539">Nucleus</keyword>
<keyword evidence="4" id="KW-0804">Transcription</keyword>
<reference evidence="7 8" key="1">
    <citation type="journal article" date="2020" name="bioRxiv">
        <title>A chromosome-scale genome assembly for the Fusarium oxysporum strain Fo5176 to establish a model Arabidopsis-fungal pathosystem.</title>
        <authorList>
            <person name="Fokkens L."/>
            <person name="Guo L."/>
            <person name="Dora S."/>
            <person name="Wang B."/>
            <person name="Ye K."/>
            <person name="Sanchez-Rodriguez C."/>
            <person name="Croll D."/>
        </authorList>
    </citation>
    <scope>NUCLEOTIDE SEQUENCE [LARGE SCALE GENOMIC DNA]</scope>
    <source>
        <strain evidence="7 8">Fo5176</strain>
    </source>
</reference>
<evidence type="ECO:0000256" key="2">
    <source>
        <dbReference type="ARBA" id="ARBA00022723"/>
    </source>
</evidence>
<dbReference type="AlphaFoldDB" id="A0A8H6GUN2"/>
<dbReference type="GO" id="GO:0046872">
    <property type="term" value="F:metal ion binding"/>
    <property type="evidence" value="ECO:0007669"/>
    <property type="project" value="UniProtKB-KW"/>
</dbReference>
<feature type="compositionally biased region" description="Basic and acidic residues" evidence="6">
    <location>
        <begin position="1"/>
        <end position="12"/>
    </location>
</feature>
<sequence>MQSRIRDLEARLEAQSSPPEFQPFSTSTELVDTGRFEGLPPPHLVDELTSIYFTKLQSDSFMIHGERYIASLYRPAHMQPPMCLQYAILAAGASASPTYKPMAEVFYVRARQYIQVDEMKVEMAALPTTKARVMESAVQIMITVALVTDLNTRFRNPLVSFASFIAASFFLSDFLTTGDLQSEANFTALMTVMVEVGKNNMFTASLAVRLAQTLRASGVDQGTVGKVGVMMADLNIDHPIPGQEDKENGIVILCPTATTPEQVDFDQAIVWQ</sequence>
<evidence type="ECO:0000256" key="3">
    <source>
        <dbReference type="ARBA" id="ARBA00023015"/>
    </source>
</evidence>
<proteinExistence type="predicted"/>
<evidence type="ECO:0000256" key="4">
    <source>
        <dbReference type="ARBA" id="ARBA00023163"/>
    </source>
</evidence>
<dbReference type="GO" id="GO:0005634">
    <property type="term" value="C:nucleus"/>
    <property type="evidence" value="ECO:0007669"/>
    <property type="project" value="UniProtKB-SubCell"/>
</dbReference>
<evidence type="ECO:0000256" key="5">
    <source>
        <dbReference type="ARBA" id="ARBA00023242"/>
    </source>
</evidence>
<dbReference type="CDD" id="cd12148">
    <property type="entry name" value="fungal_TF_MHR"/>
    <property type="match status" value="1"/>
</dbReference>
<dbReference type="InterPro" id="IPR050815">
    <property type="entry name" value="TF_fung"/>
</dbReference>
<evidence type="ECO:0000256" key="6">
    <source>
        <dbReference type="SAM" id="MobiDB-lite"/>
    </source>
</evidence>
<comment type="caution">
    <text evidence="7">The sequence shown here is derived from an EMBL/GenBank/DDBJ whole genome shotgun (WGS) entry which is preliminary data.</text>
</comment>
<keyword evidence="3" id="KW-0805">Transcription regulation</keyword>
<evidence type="ECO:0000313" key="8">
    <source>
        <dbReference type="Proteomes" id="UP000593570"/>
    </source>
</evidence>
<dbReference type="GO" id="GO:0000981">
    <property type="term" value="F:DNA-binding transcription factor activity, RNA polymerase II-specific"/>
    <property type="evidence" value="ECO:0007669"/>
    <property type="project" value="InterPro"/>
</dbReference>
<organism evidence="7 8">
    <name type="scientific">Fusarium oxysporum f. sp. conglutinans</name>
    <dbReference type="NCBI Taxonomy" id="100902"/>
    <lineage>
        <taxon>Eukaryota</taxon>
        <taxon>Fungi</taxon>
        <taxon>Dikarya</taxon>
        <taxon>Ascomycota</taxon>
        <taxon>Pezizomycotina</taxon>
        <taxon>Sordariomycetes</taxon>
        <taxon>Hypocreomycetidae</taxon>
        <taxon>Hypocreales</taxon>
        <taxon>Nectriaceae</taxon>
        <taxon>Fusarium</taxon>
        <taxon>Fusarium oxysporum species complex</taxon>
    </lineage>
</organism>
<comment type="subcellular location">
    <subcellularLocation>
        <location evidence="1">Nucleus</location>
    </subcellularLocation>
</comment>
<accession>A0A8H6GUN2</accession>
<dbReference type="PANTHER" id="PTHR47338">
    <property type="entry name" value="ZN(II)2CYS6 TRANSCRIPTION FACTOR (EUROFUNG)-RELATED"/>
    <property type="match status" value="1"/>
</dbReference>
<name>A0A8H6GUN2_FUSOX</name>